<keyword evidence="5" id="KW-1185">Reference proteome</keyword>
<dbReference type="Gene3D" id="3.40.50.300">
    <property type="entry name" value="P-loop containing nucleotide triphosphate hydrolases"/>
    <property type="match status" value="1"/>
</dbReference>
<evidence type="ECO:0000256" key="1">
    <source>
        <dbReference type="ARBA" id="ARBA00022741"/>
    </source>
</evidence>
<accession>A0ABW6MCL5</accession>
<name>A0ABW6MCL5_9ACTN</name>
<proteinExistence type="predicted"/>
<dbReference type="Proteomes" id="UP001601303">
    <property type="component" value="Unassembled WGS sequence"/>
</dbReference>
<evidence type="ECO:0000259" key="3">
    <source>
        <dbReference type="PROSITE" id="PS50893"/>
    </source>
</evidence>
<dbReference type="PANTHER" id="PTHR43790">
    <property type="entry name" value="CARBOHYDRATE TRANSPORT ATP-BINDING PROTEIN MG119-RELATED"/>
    <property type="match status" value="1"/>
</dbReference>
<dbReference type="PANTHER" id="PTHR43790:SF8">
    <property type="entry name" value="SUGAR ABC TRANSPORTER ATP-BINDING PROTEIN"/>
    <property type="match status" value="1"/>
</dbReference>
<dbReference type="InterPro" id="IPR050107">
    <property type="entry name" value="ABC_carbohydrate_import_ATPase"/>
</dbReference>
<dbReference type="PROSITE" id="PS50893">
    <property type="entry name" value="ABC_TRANSPORTER_2"/>
    <property type="match status" value="1"/>
</dbReference>
<dbReference type="EMBL" id="JBIAHM010000014">
    <property type="protein sequence ID" value="MFE9603856.1"/>
    <property type="molecule type" value="Genomic_DNA"/>
</dbReference>
<dbReference type="Pfam" id="PF00005">
    <property type="entry name" value="ABC_tran"/>
    <property type="match status" value="1"/>
</dbReference>
<evidence type="ECO:0000256" key="2">
    <source>
        <dbReference type="ARBA" id="ARBA00022840"/>
    </source>
</evidence>
<dbReference type="SUPFAM" id="SSF52540">
    <property type="entry name" value="P-loop containing nucleoside triphosphate hydrolases"/>
    <property type="match status" value="1"/>
</dbReference>
<dbReference type="InterPro" id="IPR003439">
    <property type="entry name" value="ABC_transporter-like_ATP-bd"/>
</dbReference>
<sequence>MSKETAAVTTAAPLLELRQVVKLFGGVHALEGIDLSVRPAEIVAVVGDNGAGKSTLMKIISGLQPADGGEIRFDGKTVELRRPVDSTALGIETVYQDLALCDNLDTVQNLFLGREETSSLLRGARLRRADMEHRAQETIRRLGAKIPSLRTPVGRLSGGQRQSIAVCRSTLSNPRLVLMDEPTAALGVEQSTGVLDLIRRLRTEHGCAIVLISHALRDVLEVADRIVVLRLGNKVAEFDNSDRTTSSDQLVAAITGISAP</sequence>
<dbReference type="RefSeq" id="WP_388112743.1">
    <property type="nucleotide sequence ID" value="NZ_JBIAHM010000014.1"/>
</dbReference>
<dbReference type="CDD" id="cd03216">
    <property type="entry name" value="ABC_Carb_Monos_I"/>
    <property type="match status" value="1"/>
</dbReference>
<dbReference type="InterPro" id="IPR003593">
    <property type="entry name" value="AAA+_ATPase"/>
</dbReference>
<keyword evidence="1" id="KW-0547">Nucleotide-binding</keyword>
<organism evidence="4 5">
    <name type="scientific">Streptomyces hokutonensis</name>
    <dbReference type="NCBI Taxonomy" id="1306990"/>
    <lineage>
        <taxon>Bacteria</taxon>
        <taxon>Bacillati</taxon>
        <taxon>Actinomycetota</taxon>
        <taxon>Actinomycetes</taxon>
        <taxon>Kitasatosporales</taxon>
        <taxon>Streptomycetaceae</taxon>
        <taxon>Streptomyces</taxon>
    </lineage>
</organism>
<dbReference type="InterPro" id="IPR027417">
    <property type="entry name" value="P-loop_NTPase"/>
</dbReference>
<dbReference type="SMART" id="SM00382">
    <property type="entry name" value="AAA"/>
    <property type="match status" value="1"/>
</dbReference>
<comment type="caution">
    <text evidence="4">The sequence shown here is derived from an EMBL/GenBank/DDBJ whole genome shotgun (WGS) entry which is preliminary data.</text>
</comment>
<feature type="domain" description="ABC transporter" evidence="3">
    <location>
        <begin position="15"/>
        <end position="256"/>
    </location>
</feature>
<dbReference type="GO" id="GO:0005524">
    <property type="term" value="F:ATP binding"/>
    <property type="evidence" value="ECO:0007669"/>
    <property type="project" value="UniProtKB-KW"/>
</dbReference>
<protein>
    <submittedName>
        <fullName evidence="4">ATP-binding cassette domain-containing protein</fullName>
    </submittedName>
</protein>
<keyword evidence="2 4" id="KW-0067">ATP-binding</keyword>
<evidence type="ECO:0000313" key="4">
    <source>
        <dbReference type="EMBL" id="MFE9603856.1"/>
    </source>
</evidence>
<evidence type="ECO:0000313" key="5">
    <source>
        <dbReference type="Proteomes" id="UP001601303"/>
    </source>
</evidence>
<reference evidence="4 5" key="1">
    <citation type="submission" date="2024-10" db="EMBL/GenBank/DDBJ databases">
        <title>The Natural Products Discovery Center: Release of the First 8490 Sequenced Strains for Exploring Actinobacteria Biosynthetic Diversity.</title>
        <authorList>
            <person name="Kalkreuter E."/>
            <person name="Kautsar S.A."/>
            <person name="Yang D."/>
            <person name="Bader C.D."/>
            <person name="Teijaro C.N."/>
            <person name="Fluegel L."/>
            <person name="Davis C.M."/>
            <person name="Simpson J.R."/>
            <person name="Lauterbach L."/>
            <person name="Steele A.D."/>
            <person name="Gui C."/>
            <person name="Meng S."/>
            <person name="Li G."/>
            <person name="Viehrig K."/>
            <person name="Ye F."/>
            <person name="Su P."/>
            <person name="Kiefer A.F."/>
            <person name="Nichols A."/>
            <person name="Cepeda A.J."/>
            <person name="Yan W."/>
            <person name="Fan B."/>
            <person name="Jiang Y."/>
            <person name="Adhikari A."/>
            <person name="Zheng C.-J."/>
            <person name="Schuster L."/>
            <person name="Cowan T.M."/>
            <person name="Smanski M.J."/>
            <person name="Chevrette M.G."/>
            <person name="De Carvalho L.P.S."/>
            <person name="Shen B."/>
        </authorList>
    </citation>
    <scope>NUCLEOTIDE SEQUENCE [LARGE SCALE GENOMIC DNA]</scope>
    <source>
        <strain evidence="4 5">NPDC006488</strain>
    </source>
</reference>
<gene>
    <name evidence="4" type="ORF">ACFYNQ_35490</name>
</gene>